<evidence type="ECO:0000256" key="4">
    <source>
        <dbReference type="ARBA" id="ARBA00022989"/>
    </source>
</evidence>
<feature type="transmembrane region" description="Helical" evidence="6">
    <location>
        <begin position="113"/>
        <end position="132"/>
    </location>
</feature>
<comment type="subcellular location">
    <subcellularLocation>
        <location evidence="1">Membrane</location>
        <topology evidence="1">Multi-pass membrane protein</topology>
    </subcellularLocation>
</comment>
<dbReference type="EMBL" id="LAVV01006754">
    <property type="protein sequence ID" value="KNZ58464.1"/>
    <property type="molecule type" value="Genomic_DNA"/>
</dbReference>
<evidence type="ECO:0000313" key="8">
    <source>
        <dbReference type="EMBL" id="KNZ58464.1"/>
    </source>
</evidence>
<keyword evidence="5 6" id="KW-0472">Membrane</keyword>
<evidence type="ECO:0000259" key="7">
    <source>
        <dbReference type="Pfam" id="PF09335"/>
    </source>
</evidence>
<gene>
    <name evidence="8" type="ORF">VP01_1925g2</name>
</gene>
<feature type="transmembrane region" description="Helical" evidence="6">
    <location>
        <begin position="43"/>
        <end position="66"/>
    </location>
</feature>
<keyword evidence="3" id="KW-0732">Signal</keyword>
<comment type="caution">
    <text evidence="8">The sequence shown here is derived from an EMBL/GenBank/DDBJ whole genome shotgun (WGS) entry which is preliminary data.</text>
</comment>
<evidence type="ECO:0000256" key="6">
    <source>
        <dbReference type="SAM" id="Phobius"/>
    </source>
</evidence>
<feature type="transmembrane region" description="Helical" evidence="6">
    <location>
        <begin position="202"/>
        <end position="224"/>
    </location>
</feature>
<dbReference type="GO" id="GO:0016020">
    <property type="term" value="C:membrane"/>
    <property type="evidence" value="ECO:0007669"/>
    <property type="project" value="UniProtKB-SubCell"/>
</dbReference>
<protein>
    <recommendedName>
        <fullName evidence="7">VTT domain-containing protein</fullName>
    </recommendedName>
</protein>
<evidence type="ECO:0000313" key="9">
    <source>
        <dbReference type="Proteomes" id="UP000037035"/>
    </source>
</evidence>
<accession>A0A0L6VCM8</accession>
<dbReference type="AlphaFoldDB" id="A0A0L6VCM8"/>
<reference evidence="8 9" key="1">
    <citation type="submission" date="2015-08" db="EMBL/GenBank/DDBJ databases">
        <title>Next Generation Sequencing and Analysis of the Genome of Puccinia sorghi L Schw, the Causal Agent of Maize Common Rust.</title>
        <authorList>
            <person name="Rochi L."/>
            <person name="Burguener G."/>
            <person name="Darino M."/>
            <person name="Turjanski A."/>
            <person name="Kreff E."/>
            <person name="Dieguez M.J."/>
            <person name="Sacco F."/>
        </authorList>
    </citation>
    <scope>NUCLEOTIDE SEQUENCE [LARGE SCALE GENOMIC DNA]</scope>
    <source>
        <strain evidence="8 9">RO10H11247</strain>
    </source>
</reference>
<dbReference type="VEuPathDB" id="FungiDB:VP01_1925g2"/>
<organism evidence="8 9">
    <name type="scientific">Puccinia sorghi</name>
    <dbReference type="NCBI Taxonomy" id="27349"/>
    <lineage>
        <taxon>Eukaryota</taxon>
        <taxon>Fungi</taxon>
        <taxon>Dikarya</taxon>
        <taxon>Basidiomycota</taxon>
        <taxon>Pucciniomycotina</taxon>
        <taxon>Pucciniomycetes</taxon>
        <taxon>Pucciniales</taxon>
        <taxon>Pucciniaceae</taxon>
        <taxon>Puccinia</taxon>
    </lineage>
</organism>
<evidence type="ECO:0000256" key="2">
    <source>
        <dbReference type="ARBA" id="ARBA00022692"/>
    </source>
</evidence>
<evidence type="ECO:0000256" key="3">
    <source>
        <dbReference type="ARBA" id="ARBA00022729"/>
    </source>
</evidence>
<evidence type="ECO:0000256" key="1">
    <source>
        <dbReference type="ARBA" id="ARBA00004141"/>
    </source>
</evidence>
<keyword evidence="9" id="KW-1185">Reference proteome</keyword>
<dbReference type="Proteomes" id="UP000037035">
    <property type="component" value="Unassembled WGS sequence"/>
</dbReference>
<feature type="domain" description="VTT" evidence="7">
    <location>
        <begin position="113"/>
        <end position="242"/>
    </location>
</feature>
<feature type="transmembrane region" description="Helical" evidence="6">
    <location>
        <begin position="260"/>
        <end position="282"/>
    </location>
</feature>
<dbReference type="InterPro" id="IPR032816">
    <property type="entry name" value="VTT_dom"/>
</dbReference>
<proteinExistence type="predicted"/>
<keyword evidence="2 6" id="KW-0812">Transmembrane</keyword>
<evidence type="ECO:0000256" key="5">
    <source>
        <dbReference type="ARBA" id="ARBA00023136"/>
    </source>
</evidence>
<dbReference type="OrthoDB" id="3364966at2759"/>
<dbReference type="PANTHER" id="PTHR43220">
    <property type="match status" value="1"/>
</dbReference>
<name>A0A0L6VCM8_9BASI</name>
<dbReference type="STRING" id="27349.A0A0L6VCM8"/>
<dbReference type="InterPro" id="IPR045014">
    <property type="entry name" value="TM41A/B"/>
</dbReference>
<sequence length="382" mass="41537">MTFAPDRCTIMDQVLHEIQLIVLSRPLAFSVGWFERMSLLKSVTLLVLISLLSLAIISVAVNTLPGLRLPTSLERIQQQLTLLRKYNGVSPASQLHLLAVLSLIFVSKQAFSIPGTALLNILIGALYPSYIATPLTCLLTAIGSTAAYHLAATARPLFLLLIPKPLKLIQRAVDPLRVNGSLTQFHDAQLASYLLIARLLPIVPYAALNLASGVLQLPLVPFFWTLLIGSLPYNLLTTQLGDILRIASESPHEHPGLTEIWTAGLLVKLASLSLLAILPVLFKEALRTAIQKLSLLLARSAVAPDLKPIEQSLSSLVDGEASQSMKHSLKHHLFCDTNPLPSPSFSTISRIQDVGVPIYWVFRDTSKEAQRLLAAAAECAPA</sequence>
<dbReference type="PANTHER" id="PTHR43220:SF21">
    <property type="entry name" value="TRANSMEMBRANE PROTEIN 41A"/>
    <property type="match status" value="1"/>
</dbReference>
<dbReference type="Pfam" id="PF09335">
    <property type="entry name" value="VTT_dom"/>
    <property type="match status" value="1"/>
</dbReference>
<keyword evidence="4 6" id="KW-1133">Transmembrane helix</keyword>